<keyword evidence="3" id="KW-0690">Ribosome biogenesis</keyword>
<comment type="function">
    <text evidence="3">One of several proteins that assist in the late maturation steps of the functional core of the 30S ribosomal subunit. Helps release RbfA from mature subunits. May play a role in the assembly of ribosomal proteins into the subunit. Circularly permuted GTPase that catalyzes slow GTP hydrolysis, GTPase activity is stimulated by the 30S ribosomal subunit.</text>
</comment>
<dbReference type="InterPro" id="IPR027417">
    <property type="entry name" value="P-loop_NTPase"/>
</dbReference>
<feature type="binding site" evidence="3">
    <location>
        <position position="269"/>
    </location>
    <ligand>
        <name>Zn(2+)</name>
        <dbReference type="ChEBI" id="CHEBI:29105"/>
    </ligand>
</feature>
<dbReference type="HAMAP" id="MF_01820">
    <property type="entry name" value="GTPase_RsgA"/>
    <property type="match status" value="1"/>
</dbReference>
<evidence type="ECO:0000259" key="5">
    <source>
        <dbReference type="PROSITE" id="PS51721"/>
    </source>
</evidence>
<dbReference type="Pfam" id="PF03193">
    <property type="entry name" value="RsgA_GTPase"/>
    <property type="match status" value="1"/>
</dbReference>
<name>A0A1Y1QJT1_9GAMM</name>
<dbReference type="NCBIfam" id="TIGR00157">
    <property type="entry name" value="ribosome small subunit-dependent GTPase A"/>
    <property type="match status" value="1"/>
</dbReference>
<dbReference type="PROSITE" id="PS51721">
    <property type="entry name" value="G_CP"/>
    <property type="match status" value="1"/>
</dbReference>
<feature type="binding site" evidence="3">
    <location>
        <position position="267"/>
    </location>
    <ligand>
        <name>Zn(2+)</name>
        <dbReference type="ChEBI" id="CHEBI:29105"/>
    </ligand>
</feature>
<feature type="domain" description="CP-type G" evidence="5">
    <location>
        <begin position="71"/>
        <end position="238"/>
    </location>
</feature>
<dbReference type="GO" id="GO:0003924">
    <property type="term" value="F:GTPase activity"/>
    <property type="evidence" value="ECO:0007669"/>
    <property type="project" value="UniProtKB-UniRule"/>
</dbReference>
<evidence type="ECO:0000313" key="7">
    <source>
        <dbReference type="Proteomes" id="UP000192491"/>
    </source>
</evidence>
<gene>
    <name evidence="3" type="primary">rsgA</name>
    <name evidence="6" type="ORF">BWK73_28290</name>
</gene>
<dbReference type="GO" id="GO:0005737">
    <property type="term" value="C:cytoplasm"/>
    <property type="evidence" value="ECO:0007669"/>
    <property type="project" value="UniProtKB-SubCell"/>
</dbReference>
<dbReference type="SUPFAM" id="SSF52540">
    <property type="entry name" value="P-loop containing nucleoside triphosphate hydrolases"/>
    <property type="match status" value="1"/>
</dbReference>
<comment type="subcellular location">
    <subcellularLocation>
        <location evidence="3">Cytoplasm</location>
    </subcellularLocation>
</comment>
<dbReference type="CDD" id="cd01854">
    <property type="entry name" value="YjeQ_EngC"/>
    <property type="match status" value="1"/>
</dbReference>
<dbReference type="Gene3D" id="2.40.50.140">
    <property type="entry name" value="Nucleic acid-binding proteins"/>
    <property type="match status" value="1"/>
</dbReference>
<dbReference type="PANTHER" id="PTHR32120">
    <property type="entry name" value="SMALL RIBOSOMAL SUBUNIT BIOGENESIS GTPASE RSGA"/>
    <property type="match status" value="1"/>
</dbReference>
<comment type="cofactor">
    <cofactor evidence="3">
        <name>Zn(2+)</name>
        <dbReference type="ChEBI" id="CHEBI:29105"/>
    </cofactor>
    <text evidence="3">Binds 1 zinc ion per subunit.</text>
</comment>
<dbReference type="PANTHER" id="PTHR32120:SF11">
    <property type="entry name" value="SMALL RIBOSOMAL SUBUNIT BIOGENESIS GTPASE RSGA 1, MITOCHONDRIAL-RELATED"/>
    <property type="match status" value="1"/>
</dbReference>
<dbReference type="GO" id="GO:0042274">
    <property type="term" value="P:ribosomal small subunit biogenesis"/>
    <property type="evidence" value="ECO:0007669"/>
    <property type="project" value="UniProtKB-UniRule"/>
</dbReference>
<evidence type="ECO:0000256" key="2">
    <source>
        <dbReference type="ARBA" id="ARBA00023134"/>
    </source>
</evidence>
<sequence>MTENTHTLLPPSGTGQVITRFGADLLVETAGGELLRCTTRRKLDQVACGDAVRWERQAQGNAAVTEILPRRNVLERPDFRGKLRPVAANIDLLIVVTSWQPAPLWEMLDRYLIAARRLPAEVLVVMNKADLRAAQTTPEMEACLAEYEAVGYPILHVCADQQAGIDAVSVAIQGRTAIVVGQSGVGKSSIAAQLLPDEAIRVGEIGQTGEGRHTTTSATLYRLPSGGTLIDSPGVRDFGLVGLDFGTLQGGFPEFGAYLGECRFNNCTHNHEPGCAIKAAVSAGKIPPRRFARYLNLLADCNG</sequence>
<keyword evidence="3" id="KW-0479">Metal-binding</keyword>
<dbReference type="Proteomes" id="UP000192491">
    <property type="component" value="Unassembled WGS sequence"/>
</dbReference>
<dbReference type="InterPro" id="IPR004881">
    <property type="entry name" value="Ribosome_biogen_GTPase_RsgA"/>
</dbReference>
<dbReference type="EC" id="3.6.1.-" evidence="3"/>
<keyword evidence="2 3" id="KW-0342">GTP-binding</keyword>
<feature type="domain" description="EngC GTPase" evidence="4">
    <location>
        <begin position="88"/>
        <end position="236"/>
    </location>
</feature>
<dbReference type="AlphaFoldDB" id="A0A1Y1QJT1"/>
<proteinExistence type="inferred from homology"/>
<keyword evidence="1 3" id="KW-0547">Nucleotide-binding</keyword>
<keyword evidence="3" id="KW-0694">RNA-binding</keyword>
<dbReference type="Gene3D" id="1.10.40.50">
    <property type="entry name" value="Probable gtpase engc, domain 3"/>
    <property type="match status" value="1"/>
</dbReference>
<dbReference type="InterPro" id="IPR030378">
    <property type="entry name" value="G_CP_dom"/>
</dbReference>
<comment type="similarity">
    <text evidence="3">Belongs to the TRAFAC class YlqF/YawG GTPase family. RsgA subfamily.</text>
</comment>
<feature type="binding site" evidence="3">
    <location>
        <position position="275"/>
    </location>
    <ligand>
        <name>Zn(2+)</name>
        <dbReference type="ChEBI" id="CHEBI:29105"/>
    </ligand>
</feature>
<evidence type="ECO:0000313" key="6">
    <source>
        <dbReference type="EMBL" id="OQX07373.1"/>
    </source>
</evidence>
<evidence type="ECO:0000256" key="1">
    <source>
        <dbReference type="ARBA" id="ARBA00022741"/>
    </source>
</evidence>
<protein>
    <recommendedName>
        <fullName evidence="3">Small ribosomal subunit biogenesis GTPase RsgA</fullName>
        <ecNumber evidence="3">3.6.1.-</ecNumber>
    </recommendedName>
</protein>
<dbReference type="GO" id="GO:0046872">
    <property type="term" value="F:metal ion binding"/>
    <property type="evidence" value="ECO:0007669"/>
    <property type="project" value="UniProtKB-KW"/>
</dbReference>
<dbReference type="InterPro" id="IPR012340">
    <property type="entry name" value="NA-bd_OB-fold"/>
</dbReference>
<dbReference type="Gene3D" id="3.40.50.300">
    <property type="entry name" value="P-loop containing nucleotide triphosphate hydrolases"/>
    <property type="match status" value="1"/>
</dbReference>
<evidence type="ECO:0000256" key="3">
    <source>
        <dbReference type="HAMAP-Rule" id="MF_01820"/>
    </source>
</evidence>
<feature type="binding site" evidence="3">
    <location>
        <begin position="181"/>
        <end position="189"/>
    </location>
    <ligand>
        <name>GTP</name>
        <dbReference type="ChEBI" id="CHEBI:37565"/>
    </ligand>
</feature>
<keyword evidence="3" id="KW-0862">Zinc</keyword>
<feature type="binding site" evidence="3">
    <location>
        <begin position="127"/>
        <end position="130"/>
    </location>
    <ligand>
        <name>GTP</name>
        <dbReference type="ChEBI" id="CHEBI:37565"/>
    </ligand>
</feature>
<dbReference type="InterPro" id="IPR010914">
    <property type="entry name" value="RsgA_GTPase_dom"/>
</dbReference>
<keyword evidence="3" id="KW-0699">rRNA-binding</keyword>
<accession>A0A1Y1QJT1</accession>
<dbReference type="PROSITE" id="PS50936">
    <property type="entry name" value="ENGC_GTPASE"/>
    <property type="match status" value="1"/>
</dbReference>
<dbReference type="EMBL" id="MTEJ01000211">
    <property type="protein sequence ID" value="OQX07373.1"/>
    <property type="molecule type" value="Genomic_DNA"/>
</dbReference>
<comment type="caution">
    <text evidence="6">The sequence shown here is derived from an EMBL/GenBank/DDBJ whole genome shotgun (WGS) entry which is preliminary data.</text>
</comment>
<dbReference type="GO" id="GO:0019843">
    <property type="term" value="F:rRNA binding"/>
    <property type="evidence" value="ECO:0007669"/>
    <property type="project" value="UniProtKB-KW"/>
</dbReference>
<keyword evidence="3" id="KW-0378">Hydrolase</keyword>
<reference evidence="6 7" key="1">
    <citation type="submission" date="2017-01" db="EMBL/GenBank/DDBJ databases">
        <title>Novel large sulfur bacteria in the metagenomes of groundwater-fed chemosynthetic microbial mats in the Lake Huron basin.</title>
        <authorList>
            <person name="Sharrar A.M."/>
            <person name="Flood B.E."/>
            <person name="Bailey J.V."/>
            <person name="Jones D.S."/>
            <person name="Biddanda B."/>
            <person name="Ruberg S.A."/>
            <person name="Marcus D.N."/>
            <person name="Dick G.J."/>
        </authorList>
    </citation>
    <scope>NUCLEOTIDE SEQUENCE [LARGE SCALE GENOMIC DNA]</scope>
    <source>
        <strain evidence="6">A8</strain>
    </source>
</reference>
<comment type="subunit">
    <text evidence="3">Monomer. Associates with 30S ribosomal subunit, binds 16S rRNA.</text>
</comment>
<evidence type="ECO:0000259" key="4">
    <source>
        <dbReference type="PROSITE" id="PS50936"/>
    </source>
</evidence>
<keyword evidence="3" id="KW-0963">Cytoplasm</keyword>
<dbReference type="GO" id="GO:0005525">
    <property type="term" value="F:GTP binding"/>
    <property type="evidence" value="ECO:0007669"/>
    <property type="project" value="UniProtKB-UniRule"/>
</dbReference>
<feature type="binding site" evidence="3">
    <location>
        <position position="262"/>
    </location>
    <ligand>
        <name>Zn(2+)</name>
        <dbReference type="ChEBI" id="CHEBI:29105"/>
    </ligand>
</feature>
<organism evidence="6 7">
    <name type="scientific">Thiothrix lacustris</name>
    <dbReference type="NCBI Taxonomy" id="525917"/>
    <lineage>
        <taxon>Bacteria</taxon>
        <taxon>Pseudomonadati</taxon>
        <taxon>Pseudomonadota</taxon>
        <taxon>Gammaproteobacteria</taxon>
        <taxon>Thiotrichales</taxon>
        <taxon>Thiotrichaceae</taxon>
        <taxon>Thiothrix</taxon>
    </lineage>
</organism>